<dbReference type="EMBL" id="JAMYWD010000005">
    <property type="protein sequence ID" value="KAJ4970399.1"/>
    <property type="molecule type" value="Genomic_DNA"/>
</dbReference>
<sequence length="103" mass="11006">MNSKIKGQSQADLFSQTNQTHSAFSLSLSLDLSVPLLLAFKTNIQVCLLPSIPAKILGGEHPCTGVDSPIPITQLLSQPLIDFLELQLGALARQQPLVVLGIC</sequence>
<organism evidence="1 2">
    <name type="scientific">Protea cynaroides</name>
    <dbReference type="NCBI Taxonomy" id="273540"/>
    <lineage>
        <taxon>Eukaryota</taxon>
        <taxon>Viridiplantae</taxon>
        <taxon>Streptophyta</taxon>
        <taxon>Embryophyta</taxon>
        <taxon>Tracheophyta</taxon>
        <taxon>Spermatophyta</taxon>
        <taxon>Magnoliopsida</taxon>
        <taxon>Proteales</taxon>
        <taxon>Proteaceae</taxon>
        <taxon>Protea</taxon>
    </lineage>
</organism>
<accession>A0A9Q0KH58</accession>
<dbReference type="Proteomes" id="UP001141806">
    <property type="component" value="Unassembled WGS sequence"/>
</dbReference>
<keyword evidence="2" id="KW-1185">Reference proteome</keyword>
<dbReference type="AlphaFoldDB" id="A0A9Q0KH58"/>
<evidence type="ECO:0000313" key="1">
    <source>
        <dbReference type="EMBL" id="KAJ4970399.1"/>
    </source>
</evidence>
<evidence type="ECO:0000313" key="2">
    <source>
        <dbReference type="Proteomes" id="UP001141806"/>
    </source>
</evidence>
<comment type="caution">
    <text evidence="1">The sequence shown here is derived from an EMBL/GenBank/DDBJ whole genome shotgun (WGS) entry which is preliminary data.</text>
</comment>
<name>A0A9Q0KH58_9MAGN</name>
<gene>
    <name evidence="1" type="ORF">NE237_003498</name>
</gene>
<proteinExistence type="predicted"/>
<protein>
    <submittedName>
        <fullName evidence="1">Uncharacterized protein</fullName>
    </submittedName>
</protein>
<reference evidence="1" key="1">
    <citation type="journal article" date="2023" name="Plant J.">
        <title>The genome of the king protea, Protea cynaroides.</title>
        <authorList>
            <person name="Chang J."/>
            <person name="Duong T.A."/>
            <person name="Schoeman C."/>
            <person name="Ma X."/>
            <person name="Roodt D."/>
            <person name="Barker N."/>
            <person name="Li Z."/>
            <person name="Van de Peer Y."/>
            <person name="Mizrachi E."/>
        </authorList>
    </citation>
    <scope>NUCLEOTIDE SEQUENCE</scope>
    <source>
        <tissue evidence="1">Young leaves</tissue>
    </source>
</reference>